<dbReference type="Gene3D" id="3.40.50.150">
    <property type="entry name" value="Vaccinia Virus protein VP39"/>
    <property type="match status" value="1"/>
</dbReference>
<dbReference type="SUPFAM" id="SSF53335">
    <property type="entry name" value="S-adenosyl-L-methionine-dependent methyltransferases"/>
    <property type="match status" value="1"/>
</dbReference>
<sequence>MSAFGVGASLIRRATSVIASTRRHRVLRRRMHHESGRSARGAPPTRTWPMRRRPLGWCVRAGASSYEPPPGGALHTHPLMSITTGGRFTVRDLDLVVDEVDIGGACGTIKLVRPKSEDDVLDMYVEIGREDADPYWAALWPSSVALARGVAGVVLDGREGMDGTEQVAMDGGDRYDSSLAGLSVCDMGAGLGLAGLAAAKRGAKSVSFYDREPLALQCCLLSAEANGLTVGSVGHAGTVSDRTDADGTVCVAEVFDWNAVSADQRTFDLVLACDVLYEAHAVAPVAALIPKLTNEAPRPGRWMLADPPDRAPKNRAAFLEKVKLDHGMELVRERRETVTRAGSTDDVLVLDLRLR</sequence>
<gene>
    <name evidence="2" type="ORF">MICPUN_104444</name>
</gene>
<proteinExistence type="predicted"/>
<accession>C1EIK0</accession>
<dbReference type="AlphaFoldDB" id="C1EIK0"/>
<dbReference type="KEGG" id="mis:MICPUN_104444"/>
<dbReference type="InParanoid" id="C1EIK0"/>
<dbReference type="GeneID" id="8249548"/>
<dbReference type="EMBL" id="CP001333">
    <property type="protein sequence ID" value="ACO67693.1"/>
    <property type="molecule type" value="Genomic_DNA"/>
</dbReference>
<dbReference type="Pfam" id="PF10294">
    <property type="entry name" value="Methyltransf_16"/>
    <property type="match status" value="1"/>
</dbReference>
<dbReference type="InterPro" id="IPR019410">
    <property type="entry name" value="Methyltransf_16"/>
</dbReference>
<dbReference type="Proteomes" id="UP000002009">
    <property type="component" value="Chromosome 15"/>
</dbReference>
<dbReference type="PANTHER" id="PTHR14614:SF132">
    <property type="entry name" value="PROTEIN-LYSINE METHYLTRANSFERASE C42C1.13"/>
    <property type="match status" value="1"/>
</dbReference>
<reference evidence="2 3" key="1">
    <citation type="journal article" date="2009" name="Science">
        <title>Green evolution and dynamic adaptations revealed by genomes of the marine picoeukaryotes Micromonas.</title>
        <authorList>
            <person name="Worden A.Z."/>
            <person name="Lee J.H."/>
            <person name="Mock T."/>
            <person name="Rouze P."/>
            <person name="Simmons M.P."/>
            <person name="Aerts A.L."/>
            <person name="Allen A.E."/>
            <person name="Cuvelier M.L."/>
            <person name="Derelle E."/>
            <person name="Everett M.V."/>
            <person name="Foulon E."/>
            <person name="Grimwood J."/>
            <person name="Gundlach H."/>
            <person name="Henrissat B."/>
            <person name="Napoli C."/>
            <person name="McDonald S.M."/>
            <person name="Parker M.S."/>
            <person name="Rombauts S."/>
            <person name="Salamov A."/>
            <person name="Von Dassow P."/>
            <person name="Badger J.H."/>
            <person name="Coutinho P.M."/>
            <person name="Demir E."/>
            <person name="Dubchak I."/>
            <person name="Gentemann C."/>
            <person name="Eikrem W."/>
            <person name="Gready J.E."/>
            <person name="John U."/>
            <person name="Lanier W."/>
            <person name="Lindquist E.A."/>
            <person name="Lucas S."/>
            <person name="Mayer K.F."/>
            <person name="Moreau H."/>
            <person name="Not F."/>
            <person name="Otillar R."/>
            <person name="Panaud O."/>
            <person name="Pangilinan J."/>
            <person name="Paulsen I."/>
            <person name="Piegu B."/>
            <person name="Poliakov A."/>
            <person name="Robbens S."/>
            <person name="Schmutz J."/>
            <person name="Toulza E."/>
            <person name="Wyss T."/>
            <person name="Zelensky A."/>
            <person name="Zhou K."/>
            <person name="Armbrust E.V."/>
            <person name="Bhattacharya D."/>
            <person name="Goodenough U.W."/>
            <person name="Van de Peer Y."/>
            <person name="Grigoriev I.V."/>
        </authorList>
    </citation>
    <scope>NUCLEOTIDE SEQUENCE [LARGE SCALE GENOMIC DNA]</scope>
    <source>
        <strain evidence="3">RCC299 / NOUM17</strain>
    </source>
</reference>
<feature type="region of interest" description="Disordered" evidence="1">
    <location>
        <begin position="29"/>
        <end position="48"/>
    </location>
</feature>
<dbReference type="RefSeq" id="XP_002506435.1">
    <property type="nucleotide sequence ID" value="XM_002506389.1"/>
</dbReference>
<dbReference type="OMA" id="PLALQCC"/>
<dbReference type="InterPro" id="IPR029063">
    <property type="entry name" value="SAM-dependent_MTases_sf"/>
</dbReference>
<keyword evidence="3" id="KW-1185">Reference proteome</keyword>
<dbReference type="STRING" id="296587.C1EIK0"/>
<organism evidence="2 3">
    <name type="scientific">Micromonas commoda (strain RCC299 / NOUM17 / CCMP2709)</name>
    <name type="common">Picoplanktonic green alga</name>
    <dbReference type="NCBI Taxonomy" id="296587"/>
    <lineage>
        <taxon>Eukaryota</taxon>
        <taxon>Viridiplantae</taxon>
        <taxon>Chlorophyta</taxon>
        <taxon>Mamiellophyceae</taxon>
        <taxon>Mamiellales</taxon>
        <taxon>Mamiellaceae</taxon>
        <taxon>Micromonas</taxon>
    </lineage>
</organism>
<evidence type="ECO:0000313" key="3">
    <source>
        <dbReference type="Proteomes" id="UP000002009"/>
    </source>
</evidence>
<evidence type="ECO:0000256" key="1">
    <source>
        <dbReference type="SAM" id="MobiDB-lite"/>
    </source>
</evidence>
<protein>
    <submittedName>
        <fullName evidence="2">Uncharacterized protein</fullName>
    </submittedName>
</protein>
<evidence type="ECO:0000313" key="2">
    <source>
        <dbReference type="EMBL" id="ACO67693.1"/>
    </source>
</evidence>
<dbReference type="eggNOG" id="ENOG502QUSY">
    <property type="taxonomic scope" value="Eukaryota"/>
</dbReference>
<dbReference type="PANTHER" id="PTHR14614">
    <property type="entry name" value="HEPATOCELLULAR CARCINOMA-ASSOCIATED ANTIGEN"/>
    <property type="match status" value="1"/>
</dbReference>
<dbReference type="OrthoDB" id="413520at2759"/>
<name>C1EIK0_MICCC</name>